<keyword evidence="12" id="KW-1185">Reference proteome</keyword>
<keyword evidence="5" id="KW-0325">Glycoprotein</keyword>
<comment type="similarity">
    <text evidence="2">Belongs to the palmitoyl-protein thioesterase family.</text>
</comment>
<gene>
    <name evidence="11" type="ORF">GSLYS_00017971001</name>
</gene>
<evidence type="ECO:0000256" key="5">
    <source>
        <dbReference type="ARBA" id="ARBA00023180"/>
    </source>
</evidence>
<keyword evidence="3 10" id="KW-0732">Signal</keyword>
<dbReference type="Pfam" id="PF02089">
    <property type="entry name" value="Palm_thioest"/>
    <property type="match status" value="1"/>
</dbReference>
<dbReference type="GO" id="GO:0098599">
    <property type="term" value="F:palmitoyl hydrolase activity"/>
    <property type="evidence" value="ECO:0007669"/>
    <property type="project" value="UniProtKB-ARBA"/>
</dbReference>
<evidence type="ECO:0000256" key="7">
    <source>
        <dbReference type="ARBA" id="ARBA00038848"/>
    </source>
</evidence>
<sequence>MSAAYSALLLFALSGIVTDGYKHVIFMHGILAGPSEFDYFNQLVQQYRPGTPTTQVNLYNKLDSLVNMWTQVEKINGTIHSILTNTSSEGTVLVCFSQGGLICRALLATVQHNVQTFVSLSAPLAGQFGDSIYLRLLFPNYLKDNIYKLFYTNSGQDISIGNYWNDPKQGELFKNFSTFLAVLNNQSSVVNPKSHEFRDNFLRLKNLVLAGGPDDGVITPWQASHFGMYNASEVVLPMEQQEWYLNDAFGLKTLNFQGGIHTYTFPGIQHRHWHAEQKVFETCIKPWL</sequence>
<evidence type="ECO:0000256" key="8">
    <source>
        <dbReference type="ARBA" id="ARBA00093223"/>
    </source>
</evidence>
<evidence type="ECO:0000256" key="1">
    <source>
        <dbReference type="ARBA" id="ARBA00004371"/>
    </source>
</evidence>
<accession>A0AAV2IIA4</accession>
<evidence type="ECO:0000313" key="11">
    <source>
        <dbReference type="EMBL" id="CAL1544458.1"/>
    </source>
</evidence>
<dbReference type="GO" id="GO:0005764">
    <property type="term" value="C:lysosome"/>
    <property type="evidence" value="ECO:0007669"/>
    <property type="project" value="UniProtKB-SubCell"/>
</dbReference>
<dbReference type="PANTHER" id="PTHR11247">
    <property type="entry name" value="PALMITOYL-PROTEIN THIOESTERASE/DOLICHYLDIPHOSPHATASE 1"/>
    <property type="match status" value="1"/>
</dbReference>
<keyword evidence="6" id="KW-0458">Lysosome</keyword>
<dbReference type="Gene3D" id="3.40.50.1820">
    <property type="entry name" value="alpha/beta hydrolase"/>
    <property type="match status" value="1"/>
</dbReference>
<dbReference type="SUPFAM" id="SSF53474">
    <property type="entry name" value="alpha/beta-Hydrolases"/>
    <property type="match status" value="1"/>
</dbReference>
<reference evidence="11 12" key="1">
    <citation type="submission" date="2024-04" db="EMBL/GenBank/DDBJ databases">
        <authorList>
            <consortium name="Genoscope - CEA"/>
            <person name="William W."/>
        </authorList>
    </citation>
    <scope>NUCLEOTIDE SEQUENCE [LARGE SCALE GENOMIC DNA]</scope>
</reference>
<evidence type="ECO:0000256" key="3">
    <source>
        <dbReference type="ARBA" id="ARBA00022729"/>
    </source>
</evidence>
<comment type="subcellular location">
    <subcellularLocation>
        <location evidence="1">Lysosome</location>
    </subcellularLocation>
</comment>
<dbReference type="EC" id="3.1.2.2" evidence="7"/>
<dbReference type="GO" id="GO:0016790">
    <property type="term" value="F:thiolester hydrolase activity"/>
    <property type="evidence" value="ECO:0007669"/>
    <property type="project" value="TreeGrafter"/>
</dbReference>
<comment type="caution">
    <text evidence="11">The sequence shown here is derived from an EMBL/GenBank/DDBJ whole genome shotgun (WGS) entry which is preliminary data.</text>
</comment>
<dbReference type="Proteomes" id="UP001497497">
    <property type="component" value="Unassembled WGS sequence"/>
</dbReference>
<evidence type="ECO:0000313" key="12">
    <source>
        <dbReference type="Proteomes" id="UP001497497"/>
    </source>
</evidence>
<dbReference type="AlphaFoldDB" id="A0AAV2IIA4"/>
<proteinExistence type="inferred from homology"/>
<dbReference type="InterPro" id="IPR029058">
    <property type="entry name" value="AB_hydrolase_fold"/>
</dbReference>
<feature type="signal peptide" evidence="10">
    <location>
        <begin position="1"/>
        <end position="22"/>
    </location>
</feature>
<evidence type="ECO:0000256" key="2">
    <source>
        <dbReference type="ARBA" id="ARBA00010758"/>
    </source>
</evidence>
<evidence type="ECO:0000256" key="6">
    <source>
        <dbReference type="ARBA" id="ARBA00023228"/>
    </source>
</evidence>
<protein>
    <recommendedName>
        <fullName evidence="7">palmitoyl-CoA hydrolase</fullName>
        <ecNumber evidence="7">3.1.2.2</ecNumber>
    </recommendedName>
</protein>
<organism evidence="11 12">
    <name type="scientific">Lymnaea stagnalis</name>
    <name type="common">Great pond snail</name>
    <name type="synonym">Helix stagnalis</name>
    <dbReference type="NCBI Taxonomy" id="6523"/>
    <lineage>
        <taxon>Eukaryota</taxon>
        <taxon>Metazoa</taxon>
        <taxon>Spiralia</taxon>
        <taxon>Lophotrochozoa</taxon>
        <taxon>Mollusca</taxon>
        <taxon>Gastropoda</taxon>
        <taxon>Heterobranchia</taxon>
        <taxon>Euthyneura</taxon>
        <taxon>Panpulmonata</taxon>
        <taxon>Hygrophila</taxon>
        <taxon>Lymnaeoidea</taxon>
        <taxon>Lymnaeidae</taxon>
        <taxon>Lymnaea</taxon>
    </lineage>
</organism>
<evidence type="ECO:0000256" key="4">
    <source>
        <dbReference type="ARBA" id="ARBA00022801"/>
    </source>
</evidence>
<evidence type="ECO:0000256" key="10">
    <source>
        <dbReference type="SAM" id="SignalP"/>
    </source>
</evidence>
<name>A0AAV2IIA4_LYMST</name>
<feature type="chain" id="PRO_5043954374" description="palmitoyl-CoA hydrolase" evidence="10">
    <location>
        <begin position="23"/>
        <end position="288"/>
    </location>
</feature>
<comment type="catalytic activity">
    <reaction evidence="8">
        <text>S-hexadecanoyl-N-acetylcysteamine + H2O = N-acetylcysteamine + hexadecanoate + H(+)</text>
        <dbReference type="Rhea" id="RHEA:84099"/>
        <dbReference type="ChEBI" id="CHEBI:7896"/>
        <dbReference type="ChEBI" id="CHEBI:15377"/>
        <dbReference type="ChEBI" id="CHEBI:15378"/>
        <dbReference type="ChEBI" id="CHEBI:74410"/>
        <dbReference type="ChEBI" id="CHEBI:233601"/>
    </reaction>
</comment>
<comment type="function">
    <text evidence="9">Catalyzes the cleavage of thioester bonds from S-palmitoyl-CoA or S-palmitoyl-N-acetylcysteamine (unbranched structures) but does not have activity against palmitoylcysteine or palmitoylated proteins, branched structures or bulky head groups. Conversely, hydrolyzes both long and short chain fatty acyl-CoA substrate.</text>
</comment>
<dbReference type="FunFam" id="3.40.50.1820:FF:000037">
    <property type="entry name" value="Lysosomal thioesterase PPT2 homolog"/>
    <property type="match status" value="1"/>
</dbReference>
<dbReference type="EMBL" id="CAXITT010000623">
    <property type="protein sequence ID" value="CAL1544458.1"/>
    <property type="molecule type" value="Genomic_DNA"/>
</dbReference>
<dbReference type="PANTHER" id="PTHR11247:SF27">
    <property type="entry name" value="LYSOSOMAL THIOESTERASE PPT2"/>
    <property type="match status" value="1"/>
</dbReference>
<evidence type="ECO:0000256" key="9">
    <source>
        <dbReference type="ARBA" id="ARBA00093353"/>
    </source>
</evidence>
<keyword evidence="4" id="KW-0378">Hydrolase</keyword>